<keyword evidence="5" id="KW-0547">Nucleotide-binding</keyword>
<dbReference type="EMBL" id="CAXAMM010044228">
    <property type="protein sequence ID" value="CAK9113772.1"/>
    <property type="molecule type" value="Genomic_DNA"/>
</dbReference>
<evidence type="ECO:0000256" key="11">
    <source>
        <dbReference type="SAM" id="Phobius"/>
    </source>
</evidence>
<feature type="transmembrane region" description="Helical" evidence="11">
    <location>
        <begin position="1038"/>
        <end position="1060"/>
    </location>
</feature>
<evidence type="ECO:0000256" key="4">
    <source>
        <dbReference type="ARBA" id="ARBA00022692"/>
    </source>
</evidence>
<feature type="transmembrane region" description="Helical" evidence="11">
    <location>
        <begin position="847"/>
        <end position="864"/>
    </location>
</feature>
<dbReference type="SFLD" id="SFLDG00002">
    <property type="entry name" value="C1.7:_P-type_atpase_like"/>
    <property type="match status" value="1"/>
</dbReference>
<evidence type="ECO:0000256" key="5">
    <source>
        <dbReference type="ARBA" id="ARBA00022741"/>
    </source>
</evidence>
<evidence type="ECO:0000256" key="2">
    <source>
        <dbReference type="ARBA" id="ARBA00008804"/>
    </source>
</evidence>
<feature type="domain" description="Cation-transporting P-type ATPase N-terminal" evidence="12">
    <location>
        <begin position="11"/>
        <end position="87"/>
    </location>
</feature>
<feature type="transmembrane region" description="Helical" evidence="11">
    <location>
        <begin position="660"/>
        <end position="681"/>
    </location>
</feature>
<dbReference type="Pfam" id="PF00122">
    <property type="entry name" value="E1-E2_ATPase"/>
    <property type="match status" value="1"/>
</dbReference>
<evidence type="ECO:0000313" key="13">
    <source>
        <dbReference type="EMBL" id="CAK9113772.1"/>
    </source>
</evidence>
<protein>
    <recommendedName>
        <fullName evidence="3">P-type H(+)-exporting transporter</fullName>
        <ecNumber evidence="3">7.1.2.1</ecNumber>
    </recommendedName>
</protein>
<dbReference type="EC" id="7.1.2.1" evidence="3"/>
<dbReference type="Gene3D" id="2.70.150.10">
    <property type="entry name" value="Calcium-transporting ATPase, cytoplasmic transduction domain A"/>
    <property type="match status" value="1"/>
</dbReference>
<feature type="transmembrane region" description="Helical" evidence="11">
    <location>
        <begin position="727"/>
        <end position="749"/>
    </location>
</feature>
<keyword evidence="6" id="KW-0106">Calcium</keyword>
<dbReference type="NCBIfam" id="TIGR01494">
    <property type="entry name" value="ATPase_P-type"/>
    <property type="match status" value="2"/>
</dbReference>
<proteinExistence type="inferred from homology"/>
<feature type="transmembrane region" description="Helical" evidence="11">
    <location>
        <begin position="283"/>
        <end position="303"/>
    </location>
</feature>
<dbReference type="SUPFAM" id="SSF47473">
    <property type="entry name" value="EF-hand"/>
    <property type="match status" value="1"/>
</dbReference>
<dbReference type="InterPro" id="IPR001757">
    <property type="entry name" value="P_typ_ATPase"/>
</dbReference>
<dbReference type="NCBIfam" id="TIGR01647">
    <property type="entry name" value="ATPase-IIIA_H"/>
    <property type="match status" value="1"/>
</dbReference>
<accession>A0ABP0SMY8</accession>
<comment type="similarity">
    <text evidence="2">Belongs to the cation transport ATPase (P-type) (TC 3.A.3) family. Type IIIA subfamily.</text>
</comment>
<dbReference type="SUPFAM" id="SSF56784">
    <property type="entry name" value="HAD-like"/>
    <property type="match status" value="1"/>
</dbReference>
<evidence type="ECO:0000256" key="7">
    <source>
        <dbReference type="ARBA" id="ARBA00022840"/>
    </source>
</evidence>
<dbReference type="SUPFAM" id="SSF81653">
    <property type="entry name" value="Calcium ATPase, transduction domain A"/>
    <property type="match status" value="1"/>
</dbReference>
<keyword evidence="7" id="KW-0067">ATP-binding</keyword>
<dbReference type="Gene3D" id="1.20.1110.10">
    <property type="entry name" value="Calcium-transporting ATPase, transmembrane domain"/>
    <property type="match status" value="1"/>
</dbReference>
<dbReference type="InterPro" id="IPR023214">
    <property type="entry name" value="HAD_sf"/>
</dbReference>
<dbReference type="InterPro" id="IPR023298">
    <property type="entry name" value="ATPase_P-typ_TM_dom_sf"/>
</dbReference>
<dbReference type="PRINTS" id="PR00119">
    <property type="entry name" value="CATATPASE"/>
</dbReference>
<dbReference type="InterPro" id="IPR044492">
    <property type="entry name" value="P_typ_ATPase_HD_dom"/>
</dbReference>
<dbReference type="SFLD" id="SFLDS00003">
    <property type="entry name" value="Haloacid_Dehalogenase"/>
    <property type="match status" value="1"/>
</dbReference>
<dbReference type="SFLD" id="SFLDF00027">
    <property type="entry name" value="p-type_atpase"/>
    <property type="match status" value="1"/>
</dbReference>
<keyword evidence="14" id="KW-1185">Reference proteome</keyword>
<dbReference type="InterPro" id="IPR059000">
    <property type="entry name" value="ATPase_P-type_domA"/>
</dbReference>
<evidence type="ECO:0000256" key="10">
    <source>
        <dbReference type="ARBA" id="ARBA00023136"/>
    </source>
</evidence>
<dbReference type="PRINTS" id="PR00120">
    <property type="entry name" value="HATPASE"/>
</dbReference>
<dbReference type="InterPro" id="IPR036412">
    <property type="entry name" value="HAD-like_sf"/>
</dbReference>
<dbReference type="Gene3D" id="1.10.238.10">
    <property type="entry name" value="EF-hand"/>
    <property type="match status" value="1"/>
</dbReference>
<dbReference type="Gene3D" id="3.40.50.1000">
    <property type="entry name" value="HAD superfamily/HAD-like"/>
    <property type="match status" value="1"/>
</dbReference>
<dbReference type="Proteomes" id="UP001642464">
    <property type="component" value="Unassembled WGS sequence"/>
</dbReference>
<dbReference type="InterPro" id="IPR018247">
    <property type="entry name" value="EF_Hand_1_Ca_BS"/>
</dbReference>
<evidence type="ECO:0000256" key="3">
    <source>
        <dbReference type="ARBA" id="ARBA00012476"/>
    </source>
</evidence>
<dbReference type="SUPFAM" id="SSF81665">
    <property type="entry name" value="Calcium ATPase, transmembrane domain M"/>
    <property type="match status" value="1"/>
</dbReference>
<gene>
    <name evidence="13" type="ORF">SCF082_LOCUS52724</name>
</gene>
<organism evidence="13 14">
    <name type="scientific">Durusdinium trenchii</name>
    <dbReference type="NCBI Taxonomy" id="1381693"/>
    <lineage>
        <taxon>Eukaryota</taxon>
        <taxon>Sar</taxon>
        <taxon>Alveolata</taxon>
        <taxon>Dinophyceae</taxon>
        <taxon>Suessiales</taxon>
        <taxon>Symbiodiniaceae</taxon>
        <taxon>Durusdinium</taxon>
    </lineage>
</organism>
<evidence type="ECO:0000313" key="14">
    <source>
        <dbReference type="Proteomes" id="UP001642464"/>
    </source>
</evidence>
<evidence type="ECO:0000256" key="1">
    <source>
        <dbReference type="ARBA" id="ARBA00004141"/>
    </source>
</evidence>
<dbReference type="InterPro" id="IPR018303">
    <property type="entry name" value="ATPase_P-typ_P_site"/>
</dbReference>
<dbReference type="SMART" id="SM00831">
    <property type="entry name" value="Cation_ATPase_N"/>
    <property type="match status" value="1"/>
</dbReference>
<comment type="caution">
    <text evidence="13">The sequence shown here is derived from an EMBL/GenBank/DDBJ whole genome shotgun (WGS) entry which is preliminary data.</text>
</comment>
<evidence type="ECO:0000256" key="6">
    <source>
        <dbReference type="ARBA" id="ARBA00022837"/>
    </source>
</evidence>
<evidence type="ECO:0000256" key="8">
    <source>
        <dbReference type="ARBA" id="ARBA00022967"/>
    </source>
</evidence>
<keyword evidence="4 11" id="KW-0812">Transmembrane</keyword>
<dbReference type="Pfam" id="PF00690">
    <property type="entry name" value="Cation_ATPase_N"/>
    <property type="match status" value="1"/>
</dbReference>
<keyword evidence="10 11" id="KW-0472">Membrane</keyword>
<reference evidence="13 14" key="1">
    <citation type="submission" date="2024-02" db="EMBL/GenBank/DDBJ databases">
        <authorList>
            <person name="Chen Y."/>
            <person name="Shah S."/>
            <person name="Dougan E. K."/>
            <person name="Thang M."/>
            <person name="Chan C."/>
        </authorList>
    </citation>
    <scope>NUCLEOTIDE SEQUENCE [LARGE SCALE GENOMIC DNA]</scope>
</reference>
<dbReference type="InterPro" id="IPR011992">
    <property type="entry name" value="EF-hand-dom_pair"/>
</dbReference>
<comment type="subcellular location">
    <subcellularLocation>
        <location evidence="1">Membrane</location>
        <topology evidence="1">Multi-pass membrane protein</topology>
    </subcellularLocation>
</comment>
<keyword evidence="9 11" id="KW-1133">Transmembrane helix</keyword>
<feature type="transmembrane region" description="Helical" evidence="11">
    <location>
        <begin position="252"/>
        <end position="271"/>
    </location>
</feature>
<dbReference type="InterPro" id="IPR008250">
    <property type="entry name" value="ATPase_P-typ_transduc_dom_A_sf"/>
</dbReference>
<dbReference type="PROSITE" id="PS00154">
    <property type="entry name" value="ATPASE_E1_E2"/>
    <property type="match status" value="1"/>
</dbReference>
<dbReference type="PROSITE" id="PS00018">
    <property type="entry name" value="EF_HAND_1"/>
    <property type="match status" value="1"/>
</dbReference>
<evidence type="ECO:0000259" key="12">
    <source>
        <dbReference type="SMART" id="SM00831"/>
    </source>
</evidence>
<dbReference type="InterPro" id="IPR004014">
    <property type="entry name" value="ATPase_P-typ_cation-transptr_N"/>
</dbReference>
<dbReference type="Gene3D" id="3.40.1110.10">
    <property type="entry name" value="Calcium-transporting ATPase, cytoplasmic domain N"/>
    <property type="match status" value="1"/>
</dbReference>
<evidence type="ECO:0000256" key="9">
    <source>
        <dbReference type="ARBA" id="ARBA00022989"/>
    </source>
</evidence>
<keyword evidence="8" id="KW-1278">Translocase</keyword>
<name>A0ABP0SMY8_9DINO</name>
<feature type="transmembrane region" description="Helical" evidence="11">
    <location>
        <begin position="687"/>
        <end position="706"/>
    </location>
</feature>
<dbReference type="InterPro" id="IPR006534">
    <property type="entry name" value="P-type_ATPase_IIIA"/>
</dbReference>
<dbReference type="Pfam" id="PF00702">
    <property type="entry name" value="Hydrolase"/>
    <property type="match status" value="1"/>
</dbReference>
<dbReference type="InterPro" id="IPR023299">
    <property type="entry name" value="ATPase_P-typ_cyto_dom_N"/>
</dbReference>
<feature type="transmembrane region" description="Helical" evidence="11">
    <location>
        <begin position="778"/>
        <end position="801"/>
    </location>
</feature>
<sequence>MGDYQQMGDAPAGPLPPPFALSKLDSDKEGLLKGLTDAEVAELVKKYGLNEVPEEKEPLWKMFLKQFTGPMQIMIECAALLCFLIHNWPDFTIIMVLLMTNGTLGFFEEKSAQASVDALKAGLEKKMPVKRNGKFDSIPVVQVVPGDVLFMRGGDIVPADCYWVEGDPCQVDEAALTGESLPVKVPRKDDSGKPFSGRQMWSGSILKVGECQAVVSHTGVNTMIGEAAKAIQEASGKDIGVFEGKIIEAAQVLILITVVVVTFLFYFMYVVQGVEITEVLEMSLSLVIASVPVALPMVMKVTLSIGAKEMSDEGGIVTHLTALEEIASMKVLCSDKTGTLTTAQMTVYYDETAKAYNGFSAEQVLEFASLASNEANKDDPIDSAVLRAYAKSKGLTNVDDAVDKRKQSYTLDPEGFMGFNPIVKRTCAAVTAKDGTKWFCTKGMVDVILKTNPDDEGKQWTVDNYEEMSKQAHKADADLGVSGFKTLGVGVSKNGGPMQFIGILPIMDPPRHDTKETIRKIKEAQVAVKMITGDHHNIGKELARQIDLGTDIRTPDCLQPPSDARDLIVMQADGFAKVKPLDKHEVVQVLQDKGLVVGMTGDGVNDAPALAKAQIGIAVHGATDAAKSAGDIVLTKDGLSPIYTAIQISRRIFKRLKSYVIYRICITVQVVFFLAALAIFYNLRFKALYIILLALFHDLQIVTIAYDHQVAGAKPETPTVLGLLLQSYSMGILMFIQTMLLVSYGHLFLSDAYGDGYFESMSSKMAGNEMNKYMETTIFLQISNSSAILIFSARTVGFFFSTMPAWQLTFSTALGQVLINIWCLWAPTGLVDKLSPSDVAKVWLYDIAWLLFLDLVKMTAGRLWDKYKPATIDRNPALQAKDRNSRRMSNNLRPSYMLAQAGGAELGAKVAQLPEGARAPVRRSTAIAAMSSDQKHGTARGTATRFWAPTPIRGPPWAAALGVADVGRLSVGWTWEPEAEGCDCLDEDAAEEGRPLTWTYVGQGRGDWAENKQLEFVGHGKGAFVADREKKPAGCCRASLQIACCMTLLLLVPLIVWVVFFRTEAYMSVLNVGHDQEVQPQVWSCSLPRSGAPAAGAAIIQEAWTALDLDADGYVPKSSLGLWQSQNLISATATQRLNATKALNGMISNDEYVEALLDANASVFGDERWISGAWLICDKNQDHKVTKIEMGFLQRHGSLKSSIDQQLWAADANSDGALDREEFAAGLALVAAHGQGAIMNLFNEIQRMYWPQEKRQFCCSSQGICASDIAVLHSPVVVSTTMGVTYDCATGKDHVEGWAEMRRAWCCSRHSVGCFSTVKARYDCDEGFQSWQTGWTLKKQEWCCGHLGKGCAQEKPQGQISYTLGEESHDGLHDHHVAFLPVHADSDAENLVLPPAIEAPAAPIAAPIAAPAAPPVPHVHDEAGFMTPTVIEDPIVDHFHGPSSGLAGKVLYHEKVHVYNTGDDHLDQILQQPSPVESLA</sequence>
<dbReference type="PANTHER" id="PTHR42861">
    <property type="entry name" value="CALCIUM-TRANSPORTING ATPASE"/>
    <property type="match status" value="1"/>
</dbReference>